<accession>A0A0H3J5U8</accession>
<evidence type="ECO:0000313" key="4">
    <source>
        <dbReference type="Proteomes" id="UP000030905"/>
    </source>
</evidence>
<organism evidence="1 4">
    <name type="scientific">Clostridium pasteurianum DSM 525 = ATCC 6013</name>
    <dbReference type="NCBI Taxonomy" id="1262449"/>
    <lineage>
        <taxon>Bacteria</taxon>
        <taxon>Bacillati</taxon>
        <taxon>Bacillota</taxon>
        <taxon>Clostridia</taxon>
        <taxon>Eubacteriales</taxon>
        <taxon>Clostridiaceae</taxon>
        <taxon>Clostridium</taxon>
    </lineage>
</organism>
<dbReference type="KEGG" id="cpae:CPAST_c02050"/>
<protein>
    <submittedName>
        <fullName evidence="1">Uncharacterized protein</fullName>
    </submittedName>
</protein>
<reference evidence="2" key="2">
    <citation type="submission" date="2015-10" db="EMBL/GenBank/DDBJ databases">
        <title>Improved Draft Genome Sequence of Clostridium pasteurianum Strain ATCC 6013 (DSM 525) Using a Hybrid Next-Generation Sequencing Approach.</title>
        <authorList>
            <person name="Pyne M.E."/>
            <person name="Utturkar S.M."/>
            <person name="Brown S.D."/>
            <person name="Moo-Young M."/>
            <person name="Chung D.A."/>
            <person name="Chou P.C."/>
        </authorList>
    </citation>
    <scope>NUCLEOTIDE SEQUENCE</scope>
    <source>
        <strain evidence="2">ATCC 6013</strain>
    </source>
</reference>
<dbReference type="EMBL" id="CP009268">
    <property type="protein sequence ID" value="AJA50293.1"/>
    <property type="molecule type" value="Genomic_DNA"/>
</dbReference>
<evidence type="ECO:0000313" key="1">
    <source>
        <dbReference type="EMBL" id="AJA50293.1"/>
    </source>
</evidence>
<keyword evidence="4" id="KW-1185">Reference proteome</keyword>
<gene>
    <name evidence="1" type="ORF">CLPA_c02050</name>
    <name evidence="2" type="ORF">CP6013_02942</name>
</gene>
<dbReference type="AlphaFoldDB" id="A0A0H3J5U8"/>
<dbReference type="KEGG" id="cpat:CLPA_c02050"/>
<reference evidence="1 4" key="1">
    <citation type="journal article" date="2015" name="Genome Announc.">
        <title>Complete Genome Sequence of the Nitrogen-Fixing and Solvent-Producing Clostridium pasteurianum DSM 525.</title>
        <authorList>
            <person name="Poehlein A."/>
            <person name="Grosse-Honebrink A."/>
            <person name="Zhang Y."/>
            <person name="Minton N.P."/>
            <person name="Daniel R."/>
        </authorList>
    </citation>
    <scope>NUCLEOTIDE SEQUENCE [LARGE SCALE GENOMIC DNA]</scope>
    <source>
        <strain evidence="1">DSM 525</strain>
        <strain evidence="4">DSM 525 / ATCC 6013</strain>
    </source>
</reference>
<dbReference type="GeneID" id="93072457"/>
<dbReference type="EMBL" id="JPGY02000001">
    <property type="protein sequence ID" value="KRU13694.1"/>
    <property type="molecule type" value="Genomic_DNA"/>
</dbReference>
<evidence type="ECO:0000313" key="3">
    <source>
        <dbReference type="Proteomes" id="UP000028042"/>
    </source>
</evidence>
<dbReference type="PATRIC" id="fig|1262449.3.peg.95"/>
<reference evidence="2 3" key="3">
    <citation type="journal article" name="Genome Announc.">
        <title>Improved Draft Genome Sequence of Clostridium pasteurianum Strain ATCC 6013 (DSM 525) Using a Hybrid Next-Generation Sequencing Approach.</title>
        <authorList>
            <person name="Pyne M.E."/>
            <person name="Utturkar S."/>
            <person name="Brown S.D."/>
            <person name="Moo-Young M."/>
            <person name="Chung D.A."/>
            <person name="Chou C.P."/>
        </authorList>
    </citation>
    <scope>NUCLEOTIDE SEQUENCE [LARGE SCALE GENOMIC DNA]</scope>
    <source>
        <strain evidence="2 3">ATCC 6013</strain>
    </source>
</reference>
<dbReference type="RefSeq" id="WP_003440548.1">
    <property type="nucleotide sequence ID" value="NZ_ANZB01000001.1"/>
</dbReference>
<proteinExistence type="predicted"/>
<sequence length="64" mass="6929">MINENLTDEQLLNITGGSAFLDNDSLTNGLNSIHIRPLYSITPIKSPFGGIIALYAVQPVITDK</sequence>
<evidence type="ECO:0000313" key="2">
    <source>
        <dbReference type="EMBL" id="KRU13694.1"/>
    </source>
</evidence>
<dbReference type="Proteomes" id="UP000030905">
    <property type="component" value="Chromosome"/>
</dbReference>
<name>A0A0H3J5U8_CLOPA</name>
<dbReference type="Proteomes" id="UP000028042">
    <property type="component" value="Unassembled WGS sequence"/>
</dbReference>